<dbReference type="Pfam" id="PF05402">
    <property type="entry name" value="PqqD"/>
    <property type="match status" value="1"/>
</dbReference>
<organism evidence="1 2">
    <name type="scientific">Luteimicrobium xylanilyticum</name>
    <dbReference type="NCBI Taxonomy" id="1133546"/>
    <lineage>
        <taxon>Bacteria</taxon>
        <taxon>Bacillati</taxon>
        <taxon>Actinomycetota</taxon>
        <taxon>Actinomycetes</taxon>
        <taxon>Micrococcales</taxon>
        <taxon>Luteimicrobium</taxon>
    </lineage>
</organism>
<dbReference type="Proteomes" id="UP000326702">
    <property type="component" value="Chromosome"/>
</dbReference>
<sequence length="84" mass="9256">MKIHSDRIAWQEIDGELVLLDLVSSSYLTTNQTGAFLAKLLQEEHTRDELASALVAEYEIDEAQAGADTDSFLSALSELDLLES</sequence>
<proteinExistence type="predicted"/>
<gene>
    <name evidence="1" type="ORF">KDY119_02783</name>
</gene>
<evidence type="ECO:0000313" key="2">
    <source>
        <dbReference type="Proteomes" id="UP000326702"/>
    </source>
</evidence>
<reference evidence="1 2" key="1">
    <citation type="submission" date="2019-10" db="EMBL/GenBank/DDBJ databases">
        <title>Genome sequence of Luteimicrobium xylanilyticum HY-24.</title>
        <authorList>
            <person name="Kim D.Y."/>
            <person name="Park H.-Y."/>
        </authorList>
    </citation>
    <scope>NUCLEOTIDE SEQUENCE [LARGE SCALE GENOMIC DNA]</scope>
    <source>
        <strain evidence="1 2">HY-24</strain>
    </source>
</reference>
<dbReference type="RefSeq" id="WP_036947019.1">
    <property type="nucleotide sequence ID" value="NZ_BAABIH010000008.1"/>
</dbReference>
<dbReference type="Gene3D" id="1.10.10.1150">
    <property type="entry name" value="Coenzyme PQQ synthesis protein D (PqqD)"/>
    <property type="match status" value="1"/>
</dbReference>
<accession>A0A5P9QDD3</accession>
<evidence type="ECO:0000313" key="1">
    <source>
        <dbReference type="EMBL" id="QFU99256.1"/>
    </source>
</evidence>
<dbReference type="AlphaFoldDB" id="A0A5P9QDD3"/>
<protein>
    <recommendedName>
        <fullName evidence="3">Coenzyme PQQ synthesis protein</fullName>
    </recommendedName>
</protein>
<dbReference type="InterPro" id="IPR041881">
    <property type="entry name" value="PqqD_sf"/>
</dbReference>
<dbReference type="KEGG" id="lxl:KDY119_02783"/>
<evidence type="ECO:0008006" key="3">
    <source>
        <dbReference type="Google" id="ProtNLM"/>
    </source>
</evidence>
<dbReference type="InterPro" id="IPR008792">
    <property type="entry name" value="PQQD"/>
</dbReference>
<dbReference type="OrthoDB" id="3830900at2"/>
<name>A0A5P9QDD3_9MICO</name>
<keyword evidence="2" id="KW-1185">Reference proteome</keyword>
<dbReference type="EMBL" id="CP045529">
    <property type="protein sequence ID" value="QFU99256.1"/>
    <property type="molecule type" value="Genomic_DNA"/>
</dbReference>